<dbReference type="Gene3D" id="3.40.50.2020">
    <property type="match status" value="1"/>
</dbReference>
<evidence type="ECO:0000259" key="3">
    <source>
        <dbReference type="Pfam" id="PF18912"/>
    </source>
</evidence>
<dbReference type="CDD" id="cd06223">
    <property type="entry name" value="PRTases_typeI"/>
    <property type="match status" value="1"/>
</dbReference>
<keyword evidence="5" id="KW-1185">Reference proteome</keyword>
<dbReference type="InterPro" id="IPR000836">
    <property type="entry name" value="PRTase_dom"/>
</dbReference>
<evidence type="ECO:0000259" key="2">
    <source>
        <dbReference type="Pfam" id="PF00156"/>
    </source>
</evidence>
<dbReference type="Pfam" id="PF18912">
    <property type="entry name" value="DZR_2"/>
    <property type="match status" value="1"/>
</dbReference>
<dbReference type="OrthoDB" id="9779910at2"/>
<evidence type="ECO:0000313" key="4">
    <source>
        <dbReference type="EMBL" id="SDM87607.1"/>
    </source>
</evidence>
<gene>
    <name evidence="4" type="ORF">SAMN04488502_10880</name>
</gene>
<name>A0A1G9WT57_9FIRM</name>
<dbReference type="AlphaFoldDB" id="A0A1G9WT57"/>
<dbReference type="EMBL" id="FNHB01000008">
    <property type="protein sequence ID" value="SDM87607.1"/>
    <property type="molecule type" value="Genomic_DNA"/>
</dbReference>
<dbReference type="PANTHER" id="PTHR47505:SF1">
    <property type="entry name" value="DNA UTILIZATION PROTEIN YHGH"/>
    <property type="match status" value="1"/>
</dbReference>
<evidence type="ECO:0000313" key="5">
    <source>
        <dbReference type="Proteomes" id="UP000214880"/>
    </source>
</evidence>
<comment type="similarity">
    <text evidence="1">Belongs to the ComF/GntX family.</text>
</comment>
<evidence type="ECO:0000256" key="1">
    <source>
        <dbReference type="ARBA" id="ARBA00008007"/>
    </source>
</evidence>
<protein>
    <submittedName>
        <fullName evidence="4">ComF family protein</fullName>
    </submittedName>
</protein>
<dbReference type="InterPro" id="IPR029057">
    <property type="entry name" value="PRTase-like"/>
</dbReference>
<proteinExistence type="inferred from homology"/>
<accession>A0A1G9WT57</accession>
<dbReference type="PANTHER" id="PTHR47505">
    <property type="entry name" value="DNA UTILIZATION PROTEIN YHGH"/>
    <property type="match status" value="1"/>
</dbReference>
<sequence>MLDWLWSTLLDCLYPPKCPVCRTGVARHGAWCSPCAGQVLAVREINVVQHRLRYLDSCLVLCEYRGAVKKILYDIKFNGSLKYARHLAWLLDCYADPVRLGRIDRVIPVPLHSNRRKERGYNQTEQIYRNWVRENGWNWSAAALSRSKSTAPLWGLPLQERRRAVKTAFQVSDDQAVSGAAVLLVDDIFTSGATMEECAKTLKQAGACCVRGLAIAGGTGDHLPQQCFRDKTQSD</sequence>
<dbReference type="InterPro" id="IPR044005">
    <property type="entry name" value="DZR_2"/>
</dbReference>
<feature type="domain" description="Phosphoribosyltransferase" evidence="2">
    <location>
        <begin position="168"/>
        <end position="212"/>
    </location>
</feature>
<reference evidence="4 5" key="1">
    <citation type="submission" date="2016-10" db="EMBL/GenBank/DDBJ databases">
        <authorList>
            <person name="de Groot N.N."/>
        </authorList>
    </citation>
    <scope>NUCLEOTIDE SEQUENCE [LARGE SCALE GENOMIC DNA]</scope>
    <source>
        <strain evidence="4 5">DSM 1736</strain>
    </source>
</reference>
<dbReference type="RefSeq" id="WP_092074301.1">
    <property type="nucleotide sequence ID" value="NZ_FNHB01000008.1"/>
</dbReference>
<dbReference type="Pfam" id="PF00156">
    <property type="entry name" value="Pribosyltran"/>
    <property type="match status" value="1"/>
</dbReference>
<dbReference type="STRING" id="146817.SAMN04488502_10880"/>
<dbReference type="Proteomes" id="UP000214880">
    <property type="component" value="Unassembled WGS sequence"/>
</dbReference>
<dbReference type="SUPFAM" id="SSF53271">
    <property type="entry name" value="PRTase-like"/>
    <property type="match status" value="1"/>
</dbReference>
<feature type="domain" description="Double zinc ribbon" evidence="3">
    <location>
        <begin position="9"/>
        <end position="39"/>
    </location>
</feature>
<dbReference type="InterPro" id="IPR051910">
    <property type="entry name" value="ComF/GntX_DNA_util-trans"/>
</dbReference>
<organism evidence="4 5">
    <name type="scientific">Dendrosporobacter quercicolus</name>
    <dbReference type="NCBI Taxonomy" id="146817"/>
    <lineage>
        <taxon>Bacteria</taxon>
        <taxon>Bacillati</taxon>
        <taxon>Bacillota</taxon>
        <taxon>Negativicutes</taxon>
        <taxon>Selenomonadales</taxon>
        <taxon>Sporomusaceae</taxon>
        <taxon>Dendrosporobacter</taxon>
    </lineage>
</organism>